<sequence>NRPGCILDCLPPNPTFIQLATNVSSTKALWLKLLSNPKTSIVSGNAIFKISIACS</sequence>
<organism evidence="1 2">
    <name type="scientific">Racocetra persica</name>
    <dbReference type="NCBI Taxonomy" id="160502"/>
    <lineage>
        <taxon>Eukaryota</taxon>
        <taxon>Fungi</taxon>
        <taxon>Fungi incertae sedis</taxon>
        <taxon>Mucoromycota</taxon>
        <taxon>Glomeromycotina</taxon>
        <taxon>Glomeromycetes</taxon>
        <taxon>Diversisporales</taxon>
        <taxon>Gigasporaceae</taxon>
        <taxon>Racocetra</taxon>
    </lineage>
</organism>
<proteinExistence type="predicted"/>
<evidence type="ECO:0000313" key="1">
    <source>
        <dbReference type="EMBL" id="CAG8829355.1"/>
    </source>
</evidence>
<accession>A0ACA9S9H6</accession>
<dbReference type="EMBL" id="CAJVQC010097073">
    <property type="protein sequence ID" value="CAG8829355.1"/>
    <property type="molecule type" value="Genomic_DNA"/>
</dbReference>
<protein>
    <submittedName>
        <fullName evidence="1">7096_t:CDS:1</fullName>
    </submittedName>
</protein>
<keyword evidence="2" id="KW-1185">Reference proteome</keyword>
<feature type="non-terminal residue" evidence="1">
    <location>
        <position position="1"/>
    </location>
</feature>
<evidence type="ECO:0000313" key="2">
    <source>
        <dbReference type="Proteomes" id="UP000789920"/>
    </source>
</evidence>
<dbReference type="Proteomes" id="UP000789920">
    <property type="component" value="Unassembled WGS sequence"/>
</dbReference>
<feature type="non-terminal residue" evidence="1">
    <location>
        <position position="55"/>
    </location>
</feature>
<gene>
    <name evidence="1" type="ORF">RPERSI_LOCUS27482</name>
</gene>
<name>A0ACA9S9H6_9GLOM</name>
<reference evidence="1" key="1">
    <citation type="submission" date="2021-06" db="EMBL/GenBank/DDBJ databases">
        <authorList>
            <person name="Kallberg Y."/>
            <person name="Tangrot J."/>
            <person name="Rosling A."/>
        </authorList>
    </citation>
    <scope>NUCLEOTIDE SEQUENCE</scope>
    <source>
        <strain evidence="1">MA461A</strain>
    </source>
</reference>
<comment type="caution">
    <text evidence="1">The sequence shown here is derived from an EMBL/GenBank/DDBJ whole genome shotgun (WGS) entry which is preliminary data.</text>
</comment>